<comment type="caution">
    <text evidence="1">The sequence shown here is derived from an EMBL/GenBank/DDBJ whole genome shotgun (WGS) entry which is preliminary data.</text>
</comment>
<dbReference type="Gene3D" id="3.40.30.10">
    <property type="entry name" value="Glutaredoxin"/>
    <property type="match status" value="1"/>
</dbReference>
<organism evidence="1 2">
    <name type="scientific">Marinomonas balearica</name>
    <dbReference type="NCBI Taxonomy" id="491947"/>
    <lineage>
        <taxon>Bacteria</taxon>
        <taxon>Pseudomonadati</taxon>
        <taxon>Pseudomonadota</taxon>
        <taxon>Gammaproteobacteria</taxon>
        <taxon>Oceanospirillales</taxon>
        <taxon>Oceanospirillaceae</taxon>
        <taxon>Marinomonas</taxon>
    </lineage>
</organism>
<accession>A0A4R6MBA7</accession>
<protein>
    <submittedName>
        <fullName evidence="1">Glutaredoxin 3</fullName>
    </submittedName>
</protein>
<gene>
    <name evidence="1" type="ORF">DFP79_1582</name>
</gene>
<proteinExistence type="predicted"/>
<dbReference type="SUPFAM" id="SSF52833">
    <property type="entry name" value="Thioredoxin-like"/>
    <property type="match status" value="1"/>
</dbReference>
<reference evidence="1 2" key="1">
    <citation type="submission" date="2019-03" db="EMBL/GenBank/DDBJ databases">
        <title>Genomic Encyclopedia of Type Strains, Phase III (KMG-III): the genomes of soil and plant-associated and newly described type strains.</title>
        <authorList>
            <person name="Whitman W."/>
        </authorList>
    </citation>
    <scope>NUCLEOTIDE SEQUENCE [LARGE SCALE GENOMIC DNA]</scope>
    <source>
        <strain evidence="1 2">CECT 7378</strain>
    </source>
</reference>
<sequence>MKNYTLYCATRDGSCRLAEDTLASNNIAFETVSIESTASSKISKAELICMIGLELAKVPQLFYGSEYVGNLRDLQNQLTSV</sequence>
<dbReference type="OrthoDB" id="9814618at2"/>
<name>A0A4R6MBA7_9GAMM</name>
<evidence type="ECO:0000313" key="1">
    <source>
        <dbReference type="EMBL" id="TDO97950.1"/>
    </source>
</evidence>
<dbReference type="InterPro" id="IPR036249">
    <property type="entry name" value="Thioredoxin-like_sf"/>
</dbReference>
<dbReference type="Proteomes" id="UP000294656">
    <property type="component" value="Unassembled WGS sequence"/>
</dbReference>
<keyword evidence="2" id="KW-1185">Reference proteome</keyword>
<dbReference type="AlphaFoldDB" id="A0A4R6MBA7"/>
<dbReference type="RefSeq" id="WP_133503367.1">
    <property type="nucleotide sequence ID" value="NZ_SNXC01000011.1"/>
</dbReference>
<evidence type="ECO:0000313" key="2">
    <source>
        <dbReference type="Proteomes" id="UP000294656"/>
    </source>
</evidence>
<dbReference type="EMBL" id="SNXC01000011">
    <property type="protein sequence ID" value="TDO97950.1"/>
    <property type="molecule type" value="Genomic_DNA"/>
</dbReference>